<organism evidence="2 3">
    <name type="scientific">Anabarilius grahami</name>
    <name type="common">Kanglang fish</name>
    <name type="synonym">Barilius grahami</name>
    <dbReference type="NCBI Taxonomy" id="495550"/>
    <lineage>
        <taxon>Eukaryota</taxon>
        <taxon>Metazoa</taxon>
        <taxon>Chordata</taxon>
        <taxon>Craniata</taxon>
        <taxon>Vertebrata</taxon>
        <taxon>Euteleostomi</taxon>
        <taxon>Actinopterygii</taxon>
        <taxon>Neopterygii</taxon>
        <taxon>Teleostei</taxon>
        <taxon>Ostariophysi</taxon>
        <taxon>Cypriniformes</taxon>
        <taxon>Xenocyprididae</taxon>
        <taxon>Xenocypridinae</taxon>
        <taxon>Xenocypridinae incertae sedis</taxon>
        <taxon>Anabarilius</taxon>
    </lineage>
</organism>
<sequence length="147" mass="16311">MGGGLEAHAFRSLCAKGRRKVERGWTNPKSTACCKDERERESGVEKVSAPEVMDLVQGLDVVLVRVLEQGLTGFASPHRQRCLIEGFKTEDLSTDTEDVLTKRDSGGLRQTERESEWEKREGNPTEQSPQVVMTISTEALRTVSPGH</sequence>
<proteinExistence type="predicted"/>
<name>A0A3N0YTD3_ANAGA</name>
<dbReference type="Proteomes" id="UP000281406">
    <property type="component" value="Unassembled WGS sequence"/>
</dbReference>
<accession>A0A3N0YTD3</accession>
<keyword evidence="3" id="KW-1185">Reference proteome</keyword>
<feature type="region of interest" description="Disordered" evidence="1">
    <location>
        <begin position="92"/>
        <end position="147"/>
    </location>
</feature>
<dbReference type="EMBL" id="RJVU01027559">
    <property type="protein sequence ID" value="ROL49151.1"/>
    <property type="molecule type" value="Genomic_DNA"/>
</dbReference>
<protein>
    <submittedName>
        <fullName evidence="2">Uncharacterized protein</fullName>
    </submittedName>
</protein>
<feature type="compositionally biased region" description="Basic and acidic residues" evidence="1">
    <location>
        <begin position="99"/>
        <end position="123"/>
    </location>
</feature>
<reference evidence="2 3" key="1">
    <citation type="submission" date="2018-10" db="EMBL/GenBank/DDBJ databases">
        <title>Genome assembly for a Yunnan-Guizhou Plateau 3E fish, Anabarilius grahami (Regan), and its evolutionary and genetic applications.</title>
        <authorList>
            <person name="Jiang W."/>
        </authorList>
    </citation>
    <scope>NUCLEOTIDE SEQUENCE [LARGE SCALE GENOMIC DNA]</scope>
    <source>
        <strain evidence="2">AG-KIZ</strain>
        <tissue evidence="2">Muscle</tissue>
    </source>
</reference>
<feature type="compositionally biased region" description="Polar residues" evidence="1">
    <location>
        <begin position="124"/>
        <end position="139"/>
    </location>
</feature>
<evidence type="ECO:0000256" key="1">
    <source>
        <dbReference type="SAM" id="MobiDB-lite"/>
    </source>
</evidence>
<evidence type="ECO:0000313" key="3">
    <source>
        <dbReference type="Proteomes" id="UP000281406"/>
    </source>
</evidence>
<evidence type="ECO:0000313" key="2">
    <source>
        <dbReference type="EMBL" id="ROL49151.1"/>
    </source>
</evidence>
<dbReference type="AlphaFoldDB" id="A0A3N0YTD3"/>
<gene>
    <name evidence="2" type="ORF">DPX16_16766</name>
</gene>
<comment type="caution">
    <text evidence="2">The sequence shown here is derived from an EMBL/GenBank/DDBJ whole genome shotgun (WGS) entry which is preliminary data.</text>
</comment>